<dbReference type="InterPro" id="IPR007502">
    <property type="entry name" value="Helicase-assoc_dom"/>
</dbReference>
<dbReference type="EC" id="3.6.4.13" evidence="1"/>
<dbReference type="GO" id="GO:0016787">
    <property type="term" value="F:hydrolase activity"/>
    <property type="evidence" value="ECO:0007669"/>
    <property type="project" value="UniProtKB-KW"/>
</dbReference>
<dbReference type="Pfam" id="PF21010">
    <property type="entry name" value="HA2_C"/>
    <property type="match status" value="1"/>
</dbReference>
<dbReference type="InterPro" id="IPR014001">
    <property type="entry name" value="Helicase_ATP-bd"/>
</dbReference>
<keyword evidence="2" id="KW-0507">mRNA processing</keyword>
<keyword evidence="3" id="KW-0547">Nucleotide-binding</keyword>
<dbReference type="FunFam" id="1.20.120.1080:FF:000001">
    <property type="entry name" value="Pre-mRNA-splicing factor ATP-dependent RNA helicase"/>
    <property type="match status" value="1"/>
</dbReference>
<name>A0A1Y2CVI8_9FUNG</name>
<gene>
    <name evidence="11" type="ORF">BCR33DRAFT_757317</name>
</gene>
<dbReference type="Gene3D" id="1.20.120.1080">
    <property type="match status" value="1"/>
</dbReference>
<protein>
    <recommendedName>
        <fullName evidence="1">RNA helicase</fullName>
        <ecNumber evidence="1">3.6.4.13</ecNumber>
    </recommendedName>
</protein>
<dbReference type="GO" id="GO:0005730">
    <property type="term" value="C:nucleolus"/>
    <property type="evidence" value="ECO:0007669"/>
    <property type="project" value="UniProtKB-ARBA"/>
</dbReference>
<evidence type="ECO:0000313" key="11">
    <source>
        <dbReference type="EMBL" id="ORY50365.1"/>
    </source>
</evidence>
<dbReference type="GO" id="GO:0045943">
    <property type="term" value="P:positive regulation of transcription by RNA polymerase I"/>
    <property type="evidence" value="ECO:0007669"/>
    <property type="project" value="TreeGrafter"/>
</dbReference>
<keyword evidence="4 11" id="KW-0378">Hydrolase</keyword>
<evidence type="ECO:0000313" key="12">
    <source>
        <dbReference type="Proteomes" id="UP000193642"/>
    </source>
</evidence>
<evidence type="ECO:0000259" key="10">
    <source>
        <dbReference type="PROSITE" id="PS51194"/>
    </source>
</evidence>
<dbReference type="EMBL" id="MCGO01000007">
    <property type="protein sequence ID" value="ORY50365.1"/>
    <property type="molecule type" value="Genomic_DNA"/>
</dbReference>
<feature type="domain" description="Helicase ATP-binding" evidence="9">
    <location>
        <begin position="37"/>
        <end position="200"/>
    </location>
</feature>
<dbReference type="InterPro" id="IPR002464">
    <property type="entry name" value="DNA/RNA_helicase_DEAH_CS"/>
</dbReference>
<dbReference type="GO" id="GO:0005524">
    <property type="term" value="F:ATP binding"/>
    <property type="evidence" value="ECO:0007669"/>
    <property type="project" value="UniProtKB-KW"/>
</dbReference>
<proteinExistence type="predicted"/>
<dbReference type="Pfam" id="PF00271">
    <property type="entry name" value="Helicase_C"/>
    <property type="match status" value="1"/>
</dbReference>
<dbReference type="AlphaFoldDB" id="A0A1Y2CVI8"/>
<dbReference type="InterPro" id="IPR048333">
    <property type="entry name" value="HA2_WH"/>
</dbReference>
<evidence type="ECO:0000256" key="3">
    <source>
        <dbReference type="ARBA" id="ARBA00022741"/>
    </source>
</evidence>
<accession>A0A1Y2CVI8</accession>
<dbReference type="PANTHER" id="PTHR18934">
    <property type="entry name" value="ATP-DEPENDENT RNA HELICASE"/>
    <property type="match status" value="1"/>
</dbReference>
<dbReference type="Pfam" id="PF04408">
    <property type="entry name" value="WHD_HA2"/>
    <property type="match status" value="1"/>
</dbReference>
<dbReference type="CDD" id="cd17978">
    <property type="entry name" value="DEXHc_DHX33"/>
    <property type="match status" value="1"/>
</dbReference>
<comment type="caution">
    <text evidence="11">The sequence shown here is derived from an EMBL/GenBank/DDBJ whole genome shotgun (WGS) entry which is preliminary data.</text>
</comment>
<dbReference type="SMART" id="SM00487">
    <property type="entry name" value="DEXDc"/>
    <property type="match status" value="1"/>
</dbReference>
<dbReference type="OrthoDB" id="10253254at2759"/>
<dbReference type="PROSITE" id="PS00690">
    <property type="entry name" value="DEAH_ATP_HELICASE"/>
    <property type="match status" value="1"/>
</dbReference>
<evidence type="ECO:0000259" key="9">
    <source>
        <dbReference type="PROSITE" id="PS51192"/>
    </source>
</evidence>
<evidence type="ECO:0000256" key="8">
    <source>
        <dbReference type="ARBA" id="ARBA00047984"/>
    </source>
</evidence>
<keyword evidence="6" id="KW-0067">ATP-binding</keyword>
<dbReference type="Gene3D" id="3.40.50.300">
    <property type="entry name" value="P-loop containing nucleotide triphosphate hydrolases"/>
    <property type="match status" value="2"/>
</dbReference>
<dbReference type="CDD" id="cd18791">
    <property type="entry name" value="SF2_C_RHA"/>
    <property type="match status" value="1"/>
</dbReference>
<keyword evidence="5" id="KW-0347">Helicase</keyword>
<evidence type="ECO:0000256" key="5">
    <source>
        <dbReference type="ARBA" id="ARBA00022806"/>
    </source>
</evidence>
<evidence type="ECO:0000256" key="4">
    <source>
        <dbReference type="ARBA" id="ARBA00022801"/>
    </source>
</evidence>
<dbReference type="Pfam" id="PF07717">
    <property type="entry name" value="OB_NTP_bind"/>
    <property type="match status" value="1"/>
</dbReference>
<dbReference type="STRING" id="329046.A0A1Y2CVI8"/>
<dbReference type="InterPro" id="IPR011709">
    <property type="entry name" value="DEAD-box_helicase_OB_fold"/>
</dbReference>
<organism evidence="11 12">
    <name type="scientific">Rhizoclosmatium globosum</name>
    <dbReference type="NCBI Taxonomy" id="329046"/>
    <lineage>
        <taxon>Eukaryota</taxon>
        <taxon>Fungi</taxon>
        <taxon>Fungi incertae sedis</taxon>
        <taxon>Chytridiomycota</taxon>
        <taxon>Chytridiomycota incertae sedis</taxon>
        <taxon>Chytridiomycetes</taxon>
        <taxon>Chytridiales</taxon>
        <taxon>Chytriomycetaceae</taxon>
        <taxon>Rhizoclosmatium</taxon>
    </lineage>
</organism>
<dbReference type="PROSITE" id="PS51194">
    <property type="entry name" value="HELICASE_CTER"/>
    <property type="match status" value="1"/>
</dbReference>
<dbReference type="FunFam" id="3.40.50.300:FF:000750">
    <property type="entry name" value="Putative ATP-dependent RNA helicase DHX33"/>
    <property type="match status" value="1"/>
</dbReference>
<dbReference type="GO" id="GO:0005684">
    <property type="term" value="C:U2-type spliceosomal complex"/>
    <property type="evidence" value="ECO:0007669"/>
    <property type="project" value="UniProtKB-ARBA"/>
</dbReference>
<dbReference type="GO" id="GO:0003724">
    <property type="term" value="F:RNA helicase activity"/>
    <property type="evidence" value="ECO:0007669"/>
    <property type="project" value="UniProtKB-EC"/>
</dbReference>
<evidence type="ECO:0000256" key="7">
    <source>
        <dbReference type="ARBA" id="ARBA00023187"/>
    </source>
</evidence>
<evidence type="ECO:0000256" key="1">
    <source>
        <dbReference type="ARBA" id="ARBA00012552"/>
    </source>
</evidence>
<dbReference type="SUPFAM" id="SSF52540">
    <property type="entry name" value="P-loop containing nucleoside triphosphate hydrolases"/>
    <property type="match status" value="1"/>
</dbReference>
<keyword evidence="12" id="KW-1185">Reference proteome</keyword>
<keyword evidence="7" id="KW-0508">mRNA splicing</keyword>
<dbReference type="SMART" id="SM00490">
    <property type="entry name" value="HELICc"/>
    <property type="match status" value="1"/>
</dbReference>
<dbReference type="PANTHER" id="PTHR18934:SF118">
    <property type="entry name" value="ATP-DEPENDENT RNA HELICASE DHX33"/>
    <property type="match status" value="1"/>
</dbReference>
<evidence type="ECO:0000256" key="2">
    <source>
        <dbReference type="ARBA" id="ARBA00022664"/>
    </source>
</evidence>
<evidence type="ECO:0000256" key="6">
    <source>
        <dbReference type="ARBA" id="ARBA00022840"/>
    </source>
</evidence>
<reference evidence="11 12" key="1">
    <citation type="submission" date="2016-07" db="EMBL/GenBank/DDBJ databases">
        <title>Pervasive Adenine N6-methylation of Active Genes in Fungi.</title>
        <authorList>
            <consortium name="DOE Joint Genome Institute"/>
            <person name="Mondo S.J."/>
            <person name="Dannebaum R.O."/>
            <person name="Kuo R.C."/>
            <person name="Labutti K."/>
            <person name="Haridas S."/>
            <person name="Kuo A."/>
            <person name="Salamov A."/>
            <person name="Ahrendt S.R."/>
            <person name="Lipzen A."/>
            <person name="Sullivan W."/>
            <person name="Andreopoulos W.B."/>
            <person name="Clum A."/>
            <person name="Lindquist E."/>
            <person name="Daum C."/>
            <person name="Ramamoorthy G.K."/>
            <person name="Gryganskyi A."/>
            <person name="Culley D."/>
            <person name="Magnuson J.K."/>
            <person name="James T.Y."/>
            <person name="O'Malley M.A."/>
            <person name="Stajich J.E."/>
            <person name="Spatafora J.W."/>
            <person name="Visel A."/>
            <person name="Grigoriev I.V."/>
        </authorList>
    </citation>
    <scope>NUCLEOTIDE SEQUENCE [LARGE SCALE GENOMIC DNA]</scope>
    <source>
        <strain evidence="11 12">JEL800</strain>
    </source>
</reference>
<dbReference type="GO" id="GO:0006397">
    <property type="term" value="P:mRNA processing"/>
    <property type="evidence" value="ECO:0007669"/>
    <property type="project" value="UniProtKB-KW"/>
</dbReference>
<sequence length="633" mass="70455">MQNDHKKRKKEKRSVDKAELVAARNALPIAKERDNIIKAIRDARALVIVGETGSGKTTQLPQFLYDAGFAKKGMIAITQPRRVAASSIARRVAQEVGVQLGNEVGYSVRFDDKTSHNTKIKYMTDGMLLRELLGDKLLSKYSVIILDEAHERTLRTDVLFGMVKGIQKVRQDLKIIVMSATLDAERFASYFDGAQTLFIPGRQFPVRVFNAIDRQEDYVDAALVATFQLHVDEPPGDILVFLTGQEEIETIEKLLKEHIHELPPEAMQLLICPLFAAQPAAQQQKVILATNVAETSITISGIRYIVDTGMAKVRAFNPKLGIESLAVVPISKASAMQRLGRAGREAPGCCYRLYTEEGFNSLAQVSEPEILRCNLANVLLTLKAAGVDNLMEFDFLDRPPRASLVRALEHLYALRALNSKGELTPEGRKMAEFPVDPSLAKVLLHSKTLNCTAEVISIISMLSVETVFFSPHDKREAANEAKRNHLTLLNVMRGYQAVKGDKDWCIQNFINARAVKNAMEIRTQLESFCENLGIPPNASSGNEVEPILQCFVQGFFQNLAVLQVDGSYQTFNGKQICHIHPSSVLFGKRMSLILFHELVQTSRQYMRSVSSISLAWLQGTGSHYFTHGQGSEQ</sequence>
<comment type="catalytic activity">
    <reaction evidence="8">
        <text>ATP + H2O = ADP + phosphate + H(+)</text>
        <dbReference type="Rhea" id="RHEA:13065"/>
        <dbReference type="ChEBI" id="CHEBI:15377"/>
        <dbReference type="ChEBI" id="CHEBI:15378"/>
        <dbReference type="ChEBI" id="CHEBI:30616"/>
        <dbReference type="ChEBI" id="CHEBI:43474"/>
        <dbReference type="ChEBI" id="CHEBI:456216"/>
        <dbReference type="EC" id="3.6.4.13"/>
    </reaction>
</comment>
<dbReference type="InterPro" id="IPR011545">
    <property type="entry name" value="DEAD/DEAH_box_helicase_dom"/>
</dbReference>
<dbReference type="Proteomes" id="UP000193642">
    <property type="component" value="Unassembled WGS sequence"/>
</dbReference>
<dbReference type="GO" id="GO:0003725">
    <property type="term" value="F:double-stranded RNA binding"/>
    <property type="evidence" value="ECO:0007669"/>
    <property type="project" value="TreeGrafter"/>
</dbReference>
<dbReference type="GO" id="GO:0008380">
    <property type="term" value="P:RNA splicing"/>
    <property type="evidence" value="ECO:0007669"/>
    <property type="project" value="UniProtKB-KW"/>
</dbReference>
<feature type="domain" description="Helicase C-terminal" evidence="10">
    <location>
        <begin position="223"/>
        <end position="386"/>
    </location>
</feature>
<dbReference type="SMART" id="SM00847">
    <property type="entry name" value="HA2"/>
    <property type="match status" value="1"/>
</dbReference>
<dbReference type="InterPro" id="IPR027417">
    <property type="entry name" value="P-loop_NTPase"/>
</dbReference>
<dbReference type="PROSITE" id="PS51192">
    <property type="entry name" value="HELICASE_ATP_BIND_1"/>
    <property type="match status" value="1"/>
</dbReference>
<dbReference type="Pfam" id="PF00270">
    <property type="entry name" value="DEAD"/>
    <property type="match status" value="1"/>
</dbReference>
<dbReference type="InterPro" id="IPR001650">
    <property type="entry name" value="Helicase_C-like"/>
</dbReference>